<proteinExistence type="predicted"/>
<name>A0A8B6CP39_MYTGA</name>
<keyword evidence="2" id="KW-1185">Reference proteome</keyword>
<dbReference type="Proteomes" id="UP000596742">
    <property type="component" value="Unassembled WGS sequence"/>
</dbReference>
<accession>A0A8B6CP39</accession>
<protein>
    <submittedName>
        <fullName evidence="1">Uncharacterized protein</fullName>
    </submittedName>
</protein>
<reference evidence="1" key="1">
    <citation type="submission" date="2018-11" db="EMBL/GenBank/DDBJ databases">
        <authorList>
            <person name="Alioto T."/>
            <person name="Alioto T."/>
        </authorList>
    </citation>
    <scope>NUCLEOTIDE SEQUENCE</scope>
</reference>
<comment type="caution">
    <text evidence="1">The sequence shown here is derived from an EMBL/GenBank/DDBJ whole genome shotgun (WGS) entry which is preliminary data.</text>
</comment>
<evidence type="ECO:0000313" key="1">
    <source>
        <dbReference type="EMBL" id="VDI07995.1"/>
    </source>
</evidence>
<dbReference type="AlphaFoldDB" id="A0A8B6CP39"/>
<organism evidence="1 2">
    <name type="scientific">Mytilus galloprovincialis</name>
    <name type="common">Mediterranean mussel</name>
    <dbReference type="NCBI Taxonomy" id="29158"/>
    <lineage>
        <taxon>Eukaryota</taxon>
        <taxon>Metazoa</taxon>
        <taxon>Spiralia</taxon>
        <taxon>Lophotrochozoa</taxon>
        <taxon>Mollusca</taxon>
        <taxon>Bivalvia</taxon>
        <taxon>Autobranchia</taxon>
        <taxon>Pteriomorphia</taxon>
        <taxon>Mytilida</taxon>
        <taxon>Mytiloidea</taxon>
        <taxon>Mytilidae</taxon>
        <taxon>Mytilinae</taxon>
        <taxon>Mytilus</taxon>
    </lineage>
</organism>
<dbReference type="EMBL" id="UYJE01002118">
    <property type="protein sequence ID" value="VDI07995.1"/>
    <property type="molecule type" value="Genomic_DNA"/>
</dbReference>
<evidence type="ECO:0000313" key="2">
    <source>
        <dbReference type="Proteomes" id="UP000596742"/>
    </source>
</evidence>
<sequence>MAFMFVMFRYKIEQLADQRLIILDLQFSVCFESDDCQPVVTICKSQLLPMPLCGMKMDFREDNVSLAVWMKDRGLTVKQSLTTALGIDLLDSFGLTNYMNDEQCSRFDGIYAGAVNGWNQKGFSLKRFKIEYNIQGIATGLNLARLLEESGIARHLKDNQCNRLTWPFAFANSSGWNDGKLLQFNLVGVFNIK</sequence>
<gene>
    <name evidence="1" type="ORF">MGAL_10B000130</name>
</gene>